<gene>
    <name evidence="12" type="primary">gyrA_1</name>
    <name evidence="8" type="synonym">gyrA</name>
    <name evidence="12" type="ORF">GCM10017621_03400</name>
</gene>
<dbReference type="InterPro" id="IPR035516">
    <property type="entry name" value="Gyrase/topoIV_suA_C"/>
</dbReference>
<comment type="function">
    <text evidence="8">A type II topoisomerase that negatively supercoils closed circular double-stranded (ds) DNA in an ATP-dependent manner to modulate DNA topology and maintain chromosomes in an underwound state. Negative supercoiling favors strand separation, and DNA replication, transcription, recombination and repair, all of which involve strand separation. Also able to catalyze the interconversion of other topological isomers of dsDNA rings, including catenanes and knotted rings. Type II topoisomerases break and join 2 DNA strands simultaneously in an ATP-dependent manner.</text>
</comment>
<dbReference type="InterPro" id="IPR005743">
    <property type="entry name" value="GyrA"/>
</dbReference>
<dbReference type="FunFam" id="1.10.268.10:FF:000001">
    <property type="entry name" value="DNA gyrase subunit A"/>
    <property type="match status" value="1"/>
</dbReference>
<dbReference type="HAMAP" id="MF_01897">
    <property type="entry name" value="GyrA"/>
    <property type="match status" value="1"/>
</dbReference>
<dbReference type="NCBIfam" id="NF004043">
    <property type="entry name" value="PRK05560.1"/>
    <property type="match status" value="1"/>
</dbReference>
<feature type="domain" description="Topo IIA-type catalytic" evidence="11">
    <location>
        <begin position="47"/>
        <end position="543"/>
    </location>
</feature>
<dbReference type="Gene3D" id="3.30.1360.40">
    <property type="match status" value="1"/>
</dbReference>
<evidence type="ECO:0000313" key="13">
    <source>
        <dbReference type="Proteomes" id="UP001143486"/>
    </source>
</evidence>
<feature type="compositionally biased region" description="Low complexity" evidence="10">
    <location>
        <begin position="921"/>
        <end position="946"/>
    </location>
</feature>
<comment type="caution">
    <text evidence="12">The sequence shown here is derived from an EMBL/GenBank/DDBJ whole genome shotgun (WGS) entry which is preliminary data.</text>
</comment>
<feature type="short sequence motif" description="GyrA-box" evidence="8">
    <location>
        <begin position="564"/>
        <end position="570"/>
    </location>
</feature>
<dbReference type="GO" id="GO:0005694">
    <property type="term" value="C:chromosome"/>
    <property type="evidence" value="ECO:0007669"/>
    <property type="project" value="InterPro"/>
</dbReference>
<evidence type="ECO:0000256" key="2">
    <source>
        <dbReference type="ARBA" id="ARBA00008263"/>
    </source>
</evidence>
<dbReference type="Gene3D" id="2.120.10.90">
    <property type="entry name" value="DNA gyrase/topoisomerase IV, subunit A, C-terminal"/>
    <property type="match status" value="1"/>
</dbReference>
<dbReference type="SMART" id="SM00434">
    <property type="entry name" value="TOP4c"/>
    <property type="match status" value="1"/>
</dbReference>
<keyword evidence="8" id="KW-0963">Cytoplasm</keyword>
<evidence type="ECO:0000256" key="6">
    <source>
        <dbReference type="ARBA" id="ARBA00023125"/>
    </source>
</evidence>
<dbReference type="AlphaFoldDB" id="A0A9W6MM53"/>
<reference evidence="12" key="2">
    <citation type="submission" date="2023-01" db="EMBL/GenBank/DDBJ databases">
        <authorList>
            <person name="Sun Q."/>
            <person name="Evtushenko L."/>
        </authorList>
    </citation>
    <scope>NUCLEOTIDE SEQUENCE</scope>
    <source>
        <strain evidence="12">VKM B-1513</strain>
    </source>
</reference>
<dbReference type="InterPro" id="IPR050220">
    <property type="entry name" value="Type_II_DNA_Topoisomerases"/>
</dbReference>
<dbReference type="GO" id="GO:0006261">
    <property type="term" value="P:DNA-templated DNA replication"/>
    <property type="evidence" value="ECO:0007669"/>
    <property type="project" value="UniProtKB-UniRule"/>
</dbReference>
<dbReference type="FunFam" id="3.30.1360.40:FF:000002">
    <property type="entry name" value="DNA gyrase subunit A"/>
    <property type="match status" value="1"/>
</dbReference>
<dbReference type="NCBIfam" id="TIGR01063">
    <property type="entry name" value="gyrA"/>
    <property type="match status" value="1"/>
</dbReference>
<keyword evidence="13" id="KW-1185">Reference proteome</keyword>
<dbReference type="Gene3D" id="1.10.268.10">
    <property type="entry name" value="Topoisomerase, domain 3"/>
    <property type="match status" value="1"/>
</dbReference>
<dbReference type="GO" id="GO:0006265">
    <property type="term" value="P:DNA topological change"/>
    <property type="evidence" value="ECO:0007669"/>
    <property type="project" value="UniProtKB-UniRule"/>
</dbReference>
<dbReference type="Pfam" id="PF00521">
    <property type="entry name" value="DNA_topoisoIV"/>
    <property type="match status" value="1"/>
</dbReference>
<reference evidence="12" key="1">
    <citation type="journal article" date="2014" name="Int. J. Syst. Evol. Microbiol.">
        <title>Complete genome sequence of Corynebacterium casei LMG S-19264T (=DSM 44701T), isolated from a smear-ripened cheese.</title>
        <authorList>
            <consortium name="US DOE Joint Genome Institute (JGI-PGF)"/>
            <person name="Walter F."/>
            <person name="Albersmeier A."/>
            <person name="Kalinowski J."/>
            <person name="Ruckert C."/>
        </authorList>
    </citation>
    <scope>NUCLEOTIDE SEQUENCE</scope>
    <source>
        <strain evidence="12">VKM B-1513</strain>
    </source>
</reference>
<feature type="compositionally biased region" description="Acidic residues" evidence="10">
    <location>
        <begin position="907"/>
        <end position="920"/>
    </location>
</feature>
<dbReference type="FunFam" id="3.90.199.10:FF:000001">
    <property type="entry name" value="DNA gyrase subunit A"/>
    <property type="match status" value="1"/>
</dbReference>
<evidence type="ECO:0000256" key="9">
    <source>
        <dbReference type="PROSITE-ProRule" id="PRU01384"/>
    </source>
</evidence>
<dbReference type="InterPro" id="IPR013760">
    <property type="entry name" value="Topo_IIA-like_dom_sf"/>
</dbReference>
<protein>
    <recommendedName>
        <fullName evidence="8">DNA gyrase subunit A</fullName>
        <ecNumber evidence="8">5.6.2.2</ecNumber>
    </recommendedName>
</protein>
<keyword evidence="6 8" id="KW-0238">DNA-binding</keyword>
<comment type="catalytic activity">
    <reaction evidence="1 8 9">
        <text>ATP-dependent breakage, passage and rejoining of double-stranded DNA.</text>
        <dbReference type="EC" id="5.6.2.2"/>
    </reaction>
</comment>
<evidence type="ECO:0000256" key="7">
    <source>
        <dbReference type="ARBA" id="ARBA00023235"/>
    </source>
</evidence>
<evidence type="ECO:0000256" key="8">
    <source>
        <dbReference type="HAMAP-Rule" id="MF_01897"/>
    </source>
</evidence>
<dbReference type="GO" id="GO:0034335">
    <property type="term" value="F:DNA negative supercoiling activity"/>
    <property type="evidence" value="ECO:0007669"/>
    <property type="project" value="UniProtKB-ARBA"/>
</dbReference>
<comment type="subunit">
    <text evidence="8">Heterotetramer, composed of two GyrA and two GyrB chains. In the heterotetramer, GyrA contains the active site tyrosine that forms a transient covalent intermediate with DNA, while GyrB binds cofactors and catalyzes ATP hydrolysis.</text>
</comment>
<dbReference type="Pfam" id="PF03989">
    <property type="entry name" value="DNA_gyraseA_C"/>
    <property type="match status" value="6"/>
</dbReference>
<dbReference type="InterPro" id="IPR013757">
    <property type="entry name" value="Topo_IIA_A_a_sf"/>
</dbReference>
<feature type="region of interest" description="Disordered" evidence="10">
    <location>
        <begin position="1"/>
        <end position="20"/>
    </location>
</feature>
<dbReference type="PROSITE" id="PS52040">
    <property type="entry name" value="TOPO_IIA"/>
    <property type="match status" value="1"/>
</dbReference>
<evidence type="ECO:0000256" key="1">
    <source>
        <dbReference type="ARBA" id="ARBA00000185"/>
    </source>
</evidence>
<dbReference type="EC" id="5.6.2.2" evidence="8"/>
<keyword evidence="7 8" id="KW-0413">Isomerase</keyword>
<feature type="region of interest" description="Disordered" evidence="10">
    <location>
        <begin position="905"/>
        <end position="946"/>
    </location>
</feature>
<dbReference type="GO" id="GO:0003677">
    <property type="term" value="F:DNA binding"/>
    <property type="evidence" value="ECO:0007669"/>
    <property type="project" value="UniProtKB-UniRule"/>
</dbReference>
<comment type="miscellaneous">
    <text evidence="8">Few gyrases are as efficient as E.coli at forming negative supercoils. Not all organisms have 2 type II topoisomerases; in organisms with a single type II topoisomerase this enzyme also has to decatenate newly replicated chromosomes.</text>
</comment>
<dbReference type="GO" id="GO:0005524">
    <property type="term" value="F:ATP binding"/>
    <property type="evidence" value="ECO:0007669"/>
    <property type="project" value="UniProtKB-UniRule"/>
</dbReference>
<dbReference type="CDD" id="cd00187">
    <property type="entry name" value="TOP4c"/>
    <property type="match status" value="1"/>
</dbReference>
<dbReference type="InterPro" id="IPR006691">
    <property type="entry name" value="GyrA/parC_rep"/>
</dbReference>
<keyword evidence="4 8" id="KW-0067">ATP-binding</keyword>
<evidence type="ECO:0000256" key="4">
    <source>
        <dbReference type="ARBA" id="ARBA00022840"/>
    </source>
</evidence>
<organism evidence="12 13">
    <name type="scientific">Maricaulis virginensis</name>
    <dbReference type="NCBI Taxonomy" id="144022"/>
    <lineage>
        <taxon>Bacteria</taxon>
        <taxon>Pseudomonadati</taxon>
        <taxon>Pseudomonadota</taxon>
        <taxon>Alphaproteobacteria</taxon>
        <taxon>Maricaulales</taxon>
        <taxon>Maricaulaceae</taxon>
        <taxon>Maricaulis</taxon>
    </lineage>
</organism>
<evidence type="ECO:0000256" key="10">
    <source>
        <dbReference type="SAM" id="MobiDB-lite"/>
    </source>
</evidence>
<proteinExistence type="inferred from homology"/>
<dbReference type="PANTHER" id="PTHR43493">
    <property type="entry name" value="DNA GYRASE/TOPOISOMERASE SUBUNIT A"/>
    <property type="match status" value="1"/>
</dbReference>
<keyword evidence="3 8" id="KW-0547">Nucleotide-binding</keyword>
<evidence type="ECO:0000313" key="12">
    <source>
        <dbReference type="EMBL" id="GLK50832.1"/>
    </source>
</evidence>
<sequence length="946" mass="103894">MSDHDDELPPVGDNAGLPEGIGNISIEEEMRSSYLDYAMSVIVSRAIPDARDGLKPVHRRILYTMHENGQTHEKSYRKCATAVGDVMGRYHPHGDQAVYDALVRLAQHWSMRVPLIDGQGNFGSIDGDPPAAYRYTEARMEKVAQSLLADIDKDTVNFVDNYSAERREPVVLPARFPNLLVNGAGGIAVGMATNIPPHNLGEVIDGTLALMDNPAMTDTELLEYIPGPDFPTGGLILGRTGARNALATGRGSIMMRSRTSIEEVRNGRLAIIVHEIPYQVNKASMIEKIAELVRDKKIEGIGDLRDESDRTGLRVVIELKRDANADVILNQLYRWSPMQTSFGANMLSLVGGRPQLLGALDILKEFLRFREEVVARRCKFELNKARDRAHVIVGLALAVANIDEVIALIRRAPNPAAAREELMSRDWPALDVAPLVELVADPRSVLTDGNTLRLTDEQARAILELRLNRLTGLGREELGNEARTLAEQIADLLDILRSRDRVLDIIRDEMREVRENYATPRRSEFIDAELDFEDEDLIPREDMVVTVTHGGYVKRTALSDYRAQRRGGKGRSGMSMKDEDFVSTLFVASTHAPLLFFSNRGMVYKTKTWRLPMGAPNTRGKALVNMLPLEQGETITSIMALPEDESVWAEMDVMFATNKGTVRRNKLSDFVQVNRNGKIAMKLEGEDDRIVNVVLCTEDDDVFLTTEKGRAIRFPATDVRVFAGRNSVGVRGIRLAEGDTLISMAILRHVDVTSPEARAYMKHATAMRRALGDDEEADAPVLEADEDGSDDEAALTTERLAELGAAEEFVLTVGSDGMGKRSSAYDFRVMGRGNQGVAATDVKREIPLAASFPVEDADQIMAVTDGGQLIRFPVDTVRIASRSSRGVRLIRLNDGENVVAVVRIPDAGDDAVDEDGEAPETGEGPAGEAPDAAPDDTPGAADDSEA</sequence>
<dbReference type="InterPro" id="IPR002205">
    <property type="entry name" value="Topo_IIA_dom_A"/>
</dbReference>
<dbReference type="SUPFAM" id="SSF101904">
    <property type="entry name" value="GyrA/ParC C-terminal domain-like"/>
    <property type="match status" value="1"/>
</dbReference>
<dbReference type="InterPro" id="IPR013758">
    <property type="entry name" value="Topo_IIA_A/C_ab"/>
</dbReference>
<keyword evidence="5 8" id="KW-0799">Topoisomerase</keyword>
<dbReference type="Gene3D" id="3.90.199.10">
    <property type="entry name" value="Topoisomerase II, domain 5"/>
    <property type="match status" value="1"/>
</dbReference>
<dbReference type="EMBL" id="BSFE01000001">
    <property type="protein sequence ID" value="GLK50832.1"/>
    <property type="molecule type" value="Genomic_DNA"/>
</dbReference>
<accession>A0A9W6MM53</accession>
<dbReference type="Proteomes" id="UP001143486">
    <property type="component" value="Unassembled WGS sequence"/>
</dbReference>
<evidence type="ECO:0000259" key="11">
    <source>
        <dbReference type="PROSITE" id="PS52040"/>
    </source>
</evidence>
<dbReference type="PANTHER" id="PTHR43493:SF5">
    <property type="entry name" value="DNA GYRASE SUBUNIT A, CHLOROPLASTIC_MITOCHONDRIAL"/>
    <property type="match status" value="1"/>
</dbReference>
<name>A0A9W6MM53_9PROT</name>
<dbReference type="SUPFAM" id="SSF56719">
    <property type="entry name" value="Type II DNA topoisomerase"/>
    <property type="match status" value="1"/>
</dbReference>
<dbReference type="NCBIfam" id="NF004044">
    <property type="entry name" value="PRK05561.1"/>
    <property type="match status" value="1"/>
</dbReference>
<feature type="active site" description="O-(5'-phospho-DNA)-tyrosine intermediate" evidence="8 9">
    <location>
        <position position="135"/>
    </location>
</feature>
<evidence type="ECO:0000256" key="5">
    <source>
        <dbReference type="ARBA" id="ARBA00023029"/>
    </source>
</evidence>
<dbReference type="GO" id="GO:0005737">
    <property type="term" value="C:cytoplasm"/>
    <property type="evidence" value="ECO:0007669"/>
    <property type="project" value="UniProtKB-SubCell"/>
</dbReference>
<evidence type="ECO:0000256" key="3">
    <source>
        <dbReference type="ARBA" id="ARBA00022741"/>
    </source>
</evidence>
<dbReference type="GO" id="GO:0009330">
    <property type="term" value="C:DNA topoisomerase type II (double strand cut, ATP-hydrolyzing) complex"/>
    <property type="evidence" value="ECO:0007669"/>
    <property type="project" value="TreeGrafter"/>
</dbReference>
<comment type="subcellular location">
    <subcellularLocation>
        <location evidence="8">Cytoplasm</location>
    </subcellularLocation>
</comment>
<comment type="similarity">
    <text evidence="2 8">Belongs to the type II topoisomerase GyrA/ParC subunit family.</text>
</comment>